<dbReference type="InterPro" id="IPR018487">
    <property type="entry name" value="Hemopexin-like_repeat"/>
</dbReference>
<evidence type="ECO:0000259" key="8">
    <source>
        <dbReference type="SMART" id="SM00235"/>
    </source>
</evidence>
<protein>
    <submittedName>
        <fullName evidence="10">Peptidase metallopeptidase domain-containing protein</fullName>
    </submittedName>
</protein>
<feature type="binding site" description="in inhibited form" evidence="7">
    <location>
        <position position="115"/>
    </location>
    <ligand>
        <name>Zn(2+)</name>
        <dbReference type="ChEBI" id="CHEBI:29105"/>
        <label>2</label>
        <note>catalytic</note>
    </ligand>
</feature>
<dbReference type="Pfam" id="PF01471">
    <property type="entry name" value="PG_binding_1"/>
    <property type="match status" value="1"/>
</dbReference>
<comment type="similarity">
    <text evidence="1">Belongs to the peptidase M10A family.</text>
</comment>
<evidence type="ECO:0000313" key="9">
    <source>
        <dbReference type="Proteomes" id="UP000887569"/>
    </source>
</evidence>
<organism evidence="9 10">
    <name type="scientific">Parascaris univalens</name>
    <name type="common">Nematode worm</name>
    <dbReference type="NCBI Taxonomy" id="6257"/>
    <lineage>
        <taxon>Eukaryota</taxon>
        <taxon>Metazoa</taxon>
        <taxon>Ecdysozoa</taxon>
        <taxon>Nematoda</taxon>
        <taxon>Chromadorea</taxon>
        <taxon>Rhabditida</taxon>
        <taxon>Spirurina</taxon>
        <taxon>Ascaridomorpha</taxon>
        <taxon>Ascaridoidea</taxon>
        <taxon>Ascarididae</taxon>
        <taxon>Parascaris</taxon>
    </lineage>
</organism>
<dbReference type="GO" id="GO:0006508">
    <property type="term" value="P:proteolysis"/>
    <property type="evidence" value="ECO:0007669"/>
    <property type="project" value="UniProtKB-KW"/>
</dbReference>
<evidence type="ECO:0000256" key="1">
    <source>
        <dbReference type="ARBA" id="ARBA00010370"/>
    </source>
</evidence>
<evidence type="ECO:0000256" key="2">
    <source>
        <dbReference type="ARBA" id="ARBA00022670"/>
    </source>
</evidence>
<keyword evidence="3 7" id="KW-0479">Metal-binding</keyword>
<evidence type="ECO:0000256" key="6">
    <source>
        <dbReference type="ARBA" id="ARBA00023049"/>
    </source>
</evidence>
<feature type="binding site" evidence="7">
    <location>
        <position position="261"/>
    </location>
    <ligand>
        <name>Zn(2+)</name>
        <dbReference type="ChEBI" id="CHEBI:29105"/>
        <label>2</label>
        <note>catalytic</note>
    </ligand>
</feature>
<evidence type="ECO:0000256" key="7">
    <source>
        <dbReference type="PIRSR" id="PIRSR621190-2"/>
    </source>
</evidence>
<keyword evidence="5 7" id="KW-0862">Zinc</keyword>
<keyword evidence="9" id="KW-1185">Reference proteome</keyword>
<dbReference type="Pfam" id="PF00413">
    <property type="entry name" value="Peptidase_M10"/>
    <property type="match status" value="1"/>
</dbReference>
<dbReference type="InterPro" id="IPR002477">
    <property type="entry name" value="Peptidoglycan-bd-like"/>
</dbReference>
<comment type="cofactor">
    <cofactor evidence="7">
        <name>Ca(2+)</name>
        <dbReference type="ChEBI" id="CHEBI:29108"/>
    </cofactor>
    <text evidence="7">Can bind about 5 Ca(2+) ions per subunit.</text>
</comment>
<dbReference type="AlphaFoldDB" id="A0A914ZTN9"/>
<dbReference type="GO" id="GO:0008270">
    <property type="term" value="F:zinc ion binding"/>
    <property type="evidence" value="ECO:0007669"/>
    <property type="project" value="InterPro"/>
</dbReference>
<dbReference type="SUPFAM" id="SSF55486">
    <property type="entry name" value="Metalloproteases ('zincins'), catalytic domain"/>
    <property type="match status" value="1"/>
</dbReference>
<feature type="domain" description="Peptidase metallopeptidase" evidence="8">
    <location>
        <begin position="130"/>
        <end position="296"/>
    </location>
</feature>
<feature type="binding site" evidence="7">
    <location>
        <position position="199"/>
    </location>
    <ligand>
        <name>Ca(2+)</name>
        <dbReference type="ChEBI" id="CHEBI:29108"/>
        <label>3</label>
    </ligand>
</feature>
<dbReference type="SMART" id="SM00120">
    <property type="entry name" value="HX"/>
    <property type="match status" value="2"/>
</dbReference>
<dbReference type="InterPro" id="IPR036365">
    <property type="entry name" value="PGBD-like_sf"/>
</dbReference>
<dbReference type="GO" id="GO:0031012">
    <property type="term" value="C:extracellular matrix"/>
    <property type="evidence" value="ECO:0007669"/>
    <property type="project" value="InterPro"/>
</dbReference>
<dbReference type="InterPro" id="IPR001818">
    <property type="entry name" value="Pept_M10_metallopeptidase"/>
</dbReference>
<evidence type="ECO:0000313" key="10">
    <source>
        <dbReference type="WBParaSite" id="PgB15_g032_t01"/>
    </source>
</evidence>
<dbReference type="PANTHER" id="PTHR10201">
    <property type="entry name" value="MATRIX METALLOPROTEINASE"/>
    <property type="match status" value="1"/>
</dbReference>
<dbReference type="PRINTS" id="PR00138">
    <property type="entry name" value="MATRIXIN"/>
</dbReference>
<keyword evidence="4" id="KW-0378">Hydrolase</keyword>
<comment type="cofactor">
    <cofactor evidence="7">
        <name>Zn(2+)</name>
        <dbReference type="ChEBI" id="CHEBI:29105"/>
    </cofactor>
    <text evidence="7">Binds 2 Zn(2+) ions per subunit.</text>
</comment>
<dbReference type="PANTHER" id="PTHR10201:SF323">
    <property type="entry name" value="MATRIX METALLOPROTEINASE-21"/>
    <property type="match status" value="1"/>
</dbReference>
<dbReference type="Gene3D" id="3.40.390.10">
    <property type="entry name" value="Collagenase (Catalytic Domain)"/>
    <property type="match status" value="1"/>
</dbReference>
<dbReference type="GO" id="GO:0004222">
    <property type="term" value="F:metalloendopeptidase activity"/>
    <property type="evidence" value="ECO:0007669"/>
    <property type="project" value="InterPro"/>
</dbReference>
<feature type="binding site" evidence="7">
    <location>
        <position position="207"/>
    </location>
    <ligand>
        <name>Zn(2+)</name>
        <dbReference type="ChEBI" id="CHEBI:29105"/>
        <label>1</label>
    </ligand>
</feature>
<dbReference type="InterPro" id="IPR021190">
    <property type="entry name" value="Pept_M10A"/>
</dbReference>
<evidence type="ECO:0000256" key="5">
    <source>
        <dbReference type="ARBA" id="ARBA00022833"/>
    </source>
</evidence>
<feature type="binding site" evidence="7">
    <location>
        <position position="184"/>
    </location>
    <ligand>
        <name>Ca(2+)</name>
        <dbReference type="ChEBI" id="CHEBI:29108"/>
        <label>2</label>
    </ligand>
</feature>
<dbReference type="SMART" id="SM00235">
    <property type="entry name" value="ZnMc"/>
    <property type="match status" value="1"/>
</dbReference>
<feature type="binding site" evidence="7">
    <location>
        <position position="243"/>
    </location>
    <ligand>
        <name>Zn(2+)</name>
        <dbReference type="ChEBI" id="CHEBI:29105"/>
        <label>2</label>
        <note>catalytic</note>
    </ligand>
</feature>
<keyword evidence="6" id="KW-0482">Metalloprotease</keyword>
<name>A0A914ZTN9_PARUN</name>
<keyword evidence="2" id="KW-0645">Protease</keyword>
<feature type="binding site" evidence="7">
    <location>
        <position position="247"/>
    </location>
    <ligand>
        <name>Zn(2+)</name>
        <dbReference type="ChEBI" id="CHEBI:29105"/>
        <label>2</label>
        <note>catalytic</note>
    </ligand>
</feature>
<dbReference type="InterPro" id="IPR024079">
    <property type="entry name" value="MetalloPept_cat_dom_sf"/>
</dbReference>
<dbReference type="InterPro" id="IPR036375">
    <property type="entry name" value="Hemopexin-like_dom_sf"/>
</dbReference>
<dbReference type="WBParaSite" id="PgB15_g032_t01">
    <property type="protein sequence ID" value="PgB15_g032_t01"/>
    <property type="gene ID" value="PgB15_g032"/>
</dbReference>
<evidence type="ECO:0000256" key="4">
    <source>
        <dbReference type="ARBA" id="ARBA00022801"/>
    </source>
</evidence>
<accession>A0A914ZTN9</accession>
<dbReference type="Proteomes" id="UP000887569">
    <property type="component" value="Unplaced"/>
</dbReference>
<reference evidence="10" key="1">
    <citation type="submission" date="2022-11" db="UniProtKB">
        <authorList>
            <consortium name="WormBaseParasite"/>
        </authorList>
    </citation>
    <scope>IDENTIFICATION</scope>
</reference>
<dbReference type="SUPFAM" id="SSF50923">
    <property type="entry name" value="Hemopexin-like domain"/>
    <property type="match status" value="1"/>
</dbReference>
<proteinExistence type="inferred from homology"/>
<feature type="binding site" evidence="7">
    <location>
        <position position="253"/>
    </location>
    <ligand>
        <name>Zn(2+)</name>
        <dbReference type="ChEBI" id="CHEBI:29105"/>
        <label>2</label>
        <note>catalytic</note>
    </ligand>
</feature>
<keyword evidence="7" id="KW-0106">Calcium</keyword>
<dbReference type="SUPFAM" id="SSF47090">
    <property type="entry name" value="PGBD-like"/>
    <property type="match status" value="1"/>
</dbReference>
<evidence type="ECO:0000256" key="3">
    <source>
        <dbReference type="ARBA" id="ARBA00022723"/>
    </source>
</evidence>
<sequence>MLEYFALFYLMHETFVESCLSTSGATNKYEQIYEFRRVQEKLGPRIIIDDEAQEYLQTFGYLRAPQVTSNRSIAEIPVTGKELRNAIMKFQKFIGIPQSGTLDDSTREKMLLKRCALKDSIDEAKFAKGKNLLWNKSIISWNISTFPSNLPKSRTREAFEKMFEVWRSHTVFDFVEVGDKNNADISITFDSASSRWPRDPTHTAIVHATGPVLSRISLNNDTIWSYNGANNENSTEIVPVILHAIGHVLGLDHSNSPDSIMYPIFEHRKPLITDHSTGVPKLSDVDVVTIRQLYGLSATTTSATSSVATTVEPDRFPFGKDCPKEVEAATEVNDATFIFRGGYVWQLRGREVKKEALRIGKLFPEGPISVNASVTRGDLTVLIHERTLYGYVFDQTTGAFRLADGWPKELHGRVVFLPEAAFPLSNGSVILISGDVFATYDFDLNRPSLIDDKNVFFPNLPDEMCSGIPLHRGSDDLYRLFGSDTVYEYDSRIHEIISAESLKTYVLCP</sequence>
<dbReference type="InterPro" id="IPR006026">
    <property type="entry name" value="Peptidase_Metallo"/>
</dbReference>
<dbReference type="Gene3D" id="2.110.10.10">
    <property type="entry name" value="Hemopexin-like domain"/>
    <property type="match status" value="1"/>
</dbReference>